<proteinExistence type="predicted"/>
<name>A0A6N2SQX0_9ACTO</name>
<dbReference type="AlphaFoldDB" id="A0A6N2SQX0"/>
<dbReference type="Pfam" id="PF09848">
    <property type="entry name" value="SLFN-g3_helicase"/>
    <property type="match status" value="1"/>
</dbReference>
<dbReference type="CDD" id="cd10439">
    <property type="entry name" value="GIY-YIG_COG3410"/>
    <property type="match status" value="1"/>
</dbReference>
<organism evidence="2">
    <name type="scientific">Schaalia odontolytica</name>
    <dbReference type="NCBI Taxonomy" id="1660"/>
    <lineage>
        <taxon>Bacteria</taxon>
        <taxon>Bacillati</taxon>
        <taxon>Actinomycetota</taxon>
        <taxon>Actinomycetes</taxon>
        <taxon>Actinomycetales</taxon>
        <taxon>Actinomycetaceae</taxon>
        <taxon>Schaalia</taxon>
    </lineage>
</organism>
<dbReference type="EMBL" id="CACRSM010000002">
    <property type="protein sequence ID" value="VYS95439.1"/>
    <property type="molecule type" value="Genomic_DNA"/>
</dbReference>
<dbReference type="InterPro" id="IPR027417">
    <property type="entry name" value="P-loop_NTPase"/>
</dbReference>
<dbReference type="Gene3D" id="3.40.50.300">
    <property type="entry name" value="P-loop containing nucleotide triphosphate hydrolases"/>
    <property type="match status" value="1"/>
</dbReference>
<dbReference type="SUPFAM" id="SSF82771">
    <property type="entry name" value="GIY-YIG endonuclease"/>
    <property type="match status" value="1"/>
</dbReference>
<reference evidence="2" key="1">
    <citation type="submission" date="2019-11" db="EMBL/GenBank/DDBJ databases">
        <authorList>
            <person name="Feng L."/>
        </authorList>
    </citation>
    <scope>NUCLEOTIDE SEQUENCE</scope>
    <source>
        <strain evidence="2">AodontolyticusLFYP35</strain>
    </source>
</reference>
<sequence>MTSSKQQIAQARRHIQIRQFSFSNEGVDAVKDDANSHLQNWPVVYIINDNERLYVGETLNFLNRTQQHLQNPQKDGLEEIRVILDDTFNKSVCLDLESQLIMLFSGDGKFEVINSNAGIADYDYFDRAEYQLTFDQIVENLRVLGLFDQSALDIRNSNLFKYSPYKALNEDQVLVTEAIIDDLWQSLEEDKPSVHVVQGSAGTGKTIVGIFLTKLLSDLGSCEQHPEGESVFDDYYQEGYRELFFDKKIGLVVPQQALRASVKHVFSKISSLSREMVLTPFDVGDSDEHYDILIVDEAHRLNRFSAQSSGMMTKRYKEINARLFGDPESGHSQLDWLRKQCDHLILLLDPEQSVRPQDLTPNEINACLDSSRASGRIHTLHSQLRIQGDSTEYGDFLDRLLAIGPQSPIEIPTIDGYELRVFTDLDEMIEEIQKKDKEFGLSRLAAGYAWEWVSKTNKELFDINIPGARPLRWNSTDKDWVGRGSSDEVGSIHTLQGFDLNYAGVIIGPDIEVDEHGFLRANRERYADKRGKADVAMALNPSERKTTDEDLLRYIRNCYRVLLTRGIRGTYIYAGASTLRQRLQGA</sequence>
<feature type="domain" description="GIY-YIG" evidence="1">
    <location>
        <begin position="40"/>
        <end position="112"/>
    </location>
</feature>
<dbReference type="PROSITE" id="PS50164">
    <property type="entry name" value="GIY_YIG"/>
    <property type="match status" value="1"/>
</dbReference>
<protein>
    <submittedName>
        <fullName evidence="2">GIY-YIG catalytic domain protein</fullName>
    </submittedName>
</protein>
<dbReference type="InterPro" id="IPR035901">
    <property type="entry name" value="GIY-YIG_endonuc_sf"/>
</dbReference>
<dbReference type="SUPFAM" id="SSF52540">
    <property type="entry name" value="P-loop containing nucleoside triphosphate hydrolases"/>
    <property type="match status" value="1"/>
</dbReference>
<accession>A0A6N2SQX0</accession>
<evidence type="ECO:0000313" key="2">
    <source>
        <dbReference type="EMBL" id="VYS95439.1"/>
    </source>
</evidence>
<dbReference type="InterPro" id="IPR000305">
    <property type="entry name" value="GIY-YIG_endonuc"/>
</dbReference>
<evidence type="ECO:0000259" key="1">
    <source>
        <dbReference type="PROSITE" id="PS50164"/>
    </source>
</evidence>
<gene>
    <name evidence="2" type="ORF">AOLFYP35_00971</name>
</gene>
<dbReference type="InterPro" id="IPR018647">
    <property type="entry name" value="SLFN_3-like_DNA/RNA_helicase"/>
</dbReference>